<sequence>MLFKSRVAIFSRPQHEQPLLLAVKSHVGVFSRPRHPKPLFGTVKSHTANYYGRTHGNGFIAGRGDGILTVGGQPAERRIILFERGAFQVVRDTWSRPDGTYLLDRLNPDREYLVLAVDHKKQYEPVAYDFVRPAVPESG</sequence>
<evidence type="ECO:0000313" key="2">
    <source>
        <dbReference type="Proteomes" id="UP001166947"/>
    </source>
</evidence>
<gene>
    <name evidence="1" type="ORF">NXS09_07980</name>
</gene>
<reference evidence="1" key="1">
    <citation type="submission" date="2022-08" db="EMBL/GenBank/DDBJ databases">
        <authorList>
            <person name="Volokhov D.V."/>
            <person name="Furtak V.A."/>
            <person name="Zagorodnyaya T.A."/>
        </authorList>
    </citation>
    <scope>NUCLEOTIDE SEQUENCE</scope>
    <source>
        <strain evidence="1">CSL10203-ORH2</strain>
    </source>
</reference>
<proteinExistence type="predicted"/>
<protein>
    <submittedName>
        <fullName evidence="1">Uncharacterized protein</fullName>
    </submittedName>
</protein>
<dbReference type="EMBL" id="JANUXW010000007">
    <property type="protein sequence ID" value="MCS4534235.1"/>
    <property type="molecule type" value="Genomic_DNA"/>
</dbReference>
<reference evidence="1" key="2">
    <citation type="journal article" date="2023" name="Curr. Microbiol.">
        <title>Neisseria montereyensis sp. nov., Isolated from Oropharynx of California Sea Lion (Zalophus californianus): Genomic, Phylogenetic, and Phenotypic Study.</title>
        <authorList>
            <person name="Volokhov D.V."/>
            <person name="Zagorodnyaya T.A."/>
            <person name="Furtak V.A."/>
            <person name="Nattanmai G."/>
            <person name="Randall L."/>
            <person name="Jose S."/>
            <person name="Gao Y."/>
            <person name="Gulland F.M."/>
            <person name="Eisenberg T."/>
            <person name="Delmonte P."/>
            <person name="Blom J."/>
            <person name="Mitchell K.K."/>
        </authorList>
    </citation>
    <scope>NUCLEOTIDE SEQUENCE</scope>
    <source>
        <strain evidence="1">CSL10203-ORH2</strain>
    </source>
</reference>
<comment type="caution">
    <text evidence="1">The sequence shown here is derived from an EMBL/GenBank/DDBJ whole genome shotgun (WGS) entry which is preliminary data.</text>
</comment>
<dbReference type="Proteomes" id="UP001166947">
    <property type="component" value="Unassembled WGS sequence"/>
</dbReference>
<organism evidence="1 2">
    <name type="scientific">Neisseria montereyensis</name>
    <dbReference type="NCBI Taxonomy" id="2973938"/>
    <lineage>
        <taxon>Bacteria</taxon>
        <taxon>Pseudomonadati</taxon>
        <taxon>Pseudomonadota</taxon>
        <taxon>Betaproteobacteria</taxon>
        <taxon>Neisseriales</taxon>
        <taxon>Neisseriaceae</taxon>
        <taxon>Neisseria</taxon>
    </lineage>
</organism>
<keyword evidence="2" id="KW-1185">Reference proteome</keyword>
<evidence type="ECO:0000313" key="1">
    <source>
        <dbReference type="EMBL" id="MCS4534235.1"/>
    </source>
</evidence>
<dbReference type="RefSeq" id="WP_259292022.1">
    <property type="nucleotide sequence ID" value="NZ_JANUXW010000007.1"/>
</dbReference>
<name>A0ABT2FDM6_9NEIS</name>
<accession>A0ABT2FDM6</accession>